<keyword evidence="6" id="KW-0560">Oxidoreductase</keyword>
<name>A0A2N5IQ07_9BIFI</name>
<evidence type="ECO:0000256" key="2">
    <source>
        <dbReference type="ARBA" id="ARBA00004725"/>
    </source>
</evidence>
<comment type="pathway">
    <text evidence="2">Pyrimidine metabolism; UMP biosynthesis via de novo pathway.</text>
</comment>
<evidence type="ECO:0000256" key="1">
    <source>
        <dbReference type="ARBA" id="ARBA00001917"/>
    </source>
</evidence>
<dbReference type="InterPro" id="IPR013785">
    <property type="entry name" value="Aldolase_TIM"/>
</dbReference>
<evidence type="ECO:0000259" key="8">
    <source>
        <dbReference type="Pfam" id="PF01180"/>
    </source>
</evidence>
<reference evidence="9 10" key="1">
    <citation type="submission" date="2017-07" db="EMBL/GenBank/DDBJ databases">
        <title>Bifidobacterium novel species.</title>
        <authorList>
            <person name="Lugli G.A."/>
            <person name="Milani C."/>
            <person name="Duranti S."/>
            <person name="Mangifesta M."/>
        </authorList>
    </citation>
    <scope>NUCLEOTIDE SEQUENCE [LARGE SCALE GENOMIC DNA]</scope>
    <source>
        <strain evidence="9 10">45</strain>
    </source>
</reference>
<protein>
    <submittedName>
        <fullName evidence="9">Diguanylate cyclase</fullName>
    </submittedName>
</protein>
<dbReference type="Gene3D" id="3.20.20.70">
    <property type="entry name" value="Aldolase class I"/>
    <property type="match status" value="1"/>
</dbReference>
<evidence type="ECO:0000256" key="5">
    <source>
        <dbReference type="ARBA" id="ARBA00022975"/>
    </source>
</evidence>
<dbReference type="GO" id="GO:0004152">
    <property type="term" value="F:dihydroorotate dehydrogenase activity"/>
    <property type="evidence" value="ECO:0007669"/>
    <property type="project" value="TreeGrafter"/>
</dbReference>
<dbReference type="Proteomes" id="UP000234855">
    <property type="component" value="Unassembled WGS sequence"/>
</dbReference>
<evidence type="ECO:0000256" key="3">
    <source>
        <dbReference type="ARBA" id="ARBA00022630"/>
    </source>
</evidence>
<dbReference type="GO" id="GO:0006207">
    <property type="term" value="P:'de novo' pyrimidine nucleobase biosynthetic process"/>
    <property type="evidence" value="ECO:0007669"/>
    <property type="project" value="TreeGrafter"/>
</dbReference>
<evidence type="ECO:0000313" key="10">
    <source>
        <dbReference type="Proteomes" id="UP000234855"/>
    </source>
</evidence>
<comment type="caution">
    <text evidence="9">The sequence shown here is derived from an EMBL/GenBank/DDBJ whole genome shotgun (WGS) entry which is preliminary data.</text>
</comment>
<comment type="cofactor">
    <cofactor evidence="1">
        <name>FMN</name>
        <dbReference type="ChEBI" id="CHEBI:58210"/>
    </cofactor>
</comment>
<dbReference type="InterPro" id="IPR005720">
    <property type="entry name" value="Dihydroorotate_DH_cat"/>
</dbReference>
<keyword evidence="5" id="KW-0665">Pyrimidine biosynthesis</keyword>
<keyword evidence="4" id="KW-0288">FMN</keyword>
<feature type="domain" description="Dihydroorotate dehydrogenase catalytic" evidence="8">
    <location>
        <begin position="224"/>
        <end position="417"/>
    </location>
</feature>
<evidence type="ECO:0000256" key="6">
    <source>
        <dbReference type="ARBA" id="ARBA00023002"/>
    </source>
</evidence>
<sequence length="419" mass="44535">MGDGGRCGVRGMAYRWNMSDFEPFYDVNRTYEDNYANGPFGVFADVLKKDETPSGCVAGSSPYEGEAEKDDVDSGPRVMEESGTDSDYGEPGEHGESFLGQPVNLAFGIPAGPLLNSRYTTAAFRMGFDLATYKTVRSRAWGCNPFPNVLAVHPASADGSLTPGSAELDEGVLADTNYEQPISISNSFGVPSQEPDVWQPDMRAAIAAAGPGQVLVPSFQGSRVEGMSEEDYIADHATTARLVKETGAKLMVMNTSCPNEGHNRLLCHNPLLVGRITEAVKNEIGDTPLMIKLAFIPSDDDLELMVRSTVGRGTVQGFSTINTISAKLVDKDGNQALPGAGRDRSGVCGSAIRGAGLEMVRRLAALRERLGLEFAINGVGGVVSPADYQAYKVAGADSVMSATGAMWDAELARKIKASL</sequence>
<evidence type="ECO:0000256" key="4">
    <source>
        <dbReference type="ARBA" id="ARBA00022643"/>
    </source>
</evidence>
<dbReference type="PANTHER" id="PTHR48109">
    <property type="entry name" value="DIHYDROOROTATE DEHYDROGENASE (QUINONE), MITOCHONDRIAL-RELATED"/>
    <property type="match status" value="1"/>
</dbReference>
<dbReference type="GO" id="GO:0005737">
    <property type="term" value="C:cytoplasm"/>
    <property type="evidence" value="ECO:0007669"/>
    <property type="project" value="InterPro"/>
</dbReference>
<keyword evidence="3" id="KW-0285">Flavoprotein</keyword>
<accession>A0A2N5IQ07</accession>
<dbReference type="CDD" id="cd02810">
    <property type="entry name" value="DHOD_DHPD_FMN"/>
    <property type="match status" value="1"/>
</dbReference>
<dbReference type="PANTHER" id="PTHR48109:SF1">
    <property type="entry name" value="DIHYDROOROTATE DEHYDROGENASE (FUMARATE)"/>
    <property type="match status" value="1"/>
</dbReference>
<dbReference type="EMBL" id="NMWV01000029">
    <property type="protein sequence ID" value="PLS24039.1"/>
    <property type="molecule type" value="Genomic_DNA"/>
</dbReference>
<evidence type="ECO:0000313" key="9">
    <source>
        <dbReference type="EMBL" id="PLS24039.1"/>
    </source>
</evidence>
<dbReference type="AlphaFoldDB" id="A0A2N5IQ07"/>
<proteinExistence type="predicted"/>
<feature type="region of interest" description="Disordered" evidence="7">
    <location>
        <begin position="55"/>
        <end position="95"/>
    </location>
</feature>
<gene>
    <name evidence="9" type="ORF">Tam1G_1875</name>
</gene>
<evidence type="ECO:0000256" key="7">
    <source>
        <dbReference type="SAM" id="MobiDB-lite"/>
    </source>
</evidence>
<dbReference type="Pfam" id="PF01180">
    <property type="entry name" value="DHO_dh"/>
    <property type="match status" value="1"/>
</dbReference>
<dbReference type="GO" id="GO:0006221">
    <property type="term" value="P:pyrimidine nucleotide biosynthetic process"/>
    <property type="evidence" value="ECO:0007669"/>
    <property type="project" value="UniProtKB-KW"/>
</dbReference>
<dbReference type="InterPro" id="IPR050074">
    <property type="entry name" value="DHO_dehydrogenase"/>
</dbReference>
<dbReference type="SUPFAM" id="SSF51395">
    <property type="entry name" value="FMN-linked oxidoreductases"/>
    <property type="match status" value="1"/>
</dbReference>
<organism evidence="9 10">
    <name type="scientific">Bifidobacterium imperatoris</name>
    <dbReference type="NCBI Taxonomy" id="2020965"/>
    <lineage>
        <taxon>Bacteria</taxon>
        <taxon>Bacillati</taxon>
        <taxon>Actinomycetota</taxon>
        <taxon>Actinomycetes</taxon>
        <taxon>Bifidobacteriales</taxon>
        <taxon>Bifidobacteriaceae</taxon>
        <taxon>Bifidobacterium</taxon>
    </lineage>
</organism>